<dbReference type="SUPFAM" id="SSF56276">
    <property type="entry name" value="S-adenosylmethionine decarboxylase"/>
    <property type="match status" value="1"/>
</dbReference>
<proteinExistence type="inferred from homology"/>
<evidence type="ECO:0000256" key="1">
    <source>
        <dbReference type="ARBA" id="ARBA00004911"/>
    </source>
</evidence>
<evidence type="ECO:0000256" key="10">
    <source>
        <dbReference type="ARBA" id="ARBA00023270"/>
    </source>
</evidence>
<comment type="PTM">
    <text evidence="15">Is synthesized initially as an inactive proenzyme. Formation of the active enzyme involves a self-maturation process in which the active site pyruvoyl group is generated from an internal serine residue via an autocatalytic post-translational modification. Two non-identical subunits are generated from the proenzyme in this reaction, and the pyruvate is formed at the N-terminus of the alpha chain, which is derived from the carboxyl end of the proenzyme. The post-translation cleavage follows an unusual pathway, termed non-hydrolytic serinolysis, in which the side chain hydroxyl group of the serine supplies its oxygen atom to form the C-terminus of the beta chain, while the remainder of the serine residue undergoes an oxidative deamination to produce ammonia and the pyruvoyl group blocking the N-terminus of the alpha chain.</text>
</comment>
<evidence type="ECO:0000256" key="15">
    <source>
        <dbReference type="HAMAP-Rule" id="MF_00464"/>
    </source>
</evidence>
<feature type="active site" description="Schiff-base intermediate with substrate; via pyruvic acid" evidence="15">
    <location>
        <position position="64"/>
    </location>
</feature>
<dbReference type="GO" id="GO:0004014">
    <property type="term" value="F:adenosylmethionine decarboxylase activity"/>
    <property type="evidence" value="ECO:0007669"/>
    <property type="project" value="UniProtKB-UniRule"/>
</dbReference>
<evidence type="ECO:0000256" key="13">
    <source>
        <dbReference type="ARBA" id="ARBA00056215"/>
    </source>
</evidence>
<dbReference type="FunFam" id="3.30.160.750:FF:000004">
    <property type="entry name" value="S-adenosylmethionine decarboxylase proenzyme"/>
    <property type="match status" value="1"/>
</dbReference>
<evidence type="ECO:0000256" key="6">
    <source>
        <dbReference type="ARBA" id="ARBA00023066"/>
    </source>
</evidence>
<evidence type="ECO:0000256" key="12">
    <source>
        <dbReference type="ARBA" id="ARBA00048112"/>
    </source>
</evidence>
<name>A0A7G1G9H2_9BACT</name>
<dbReference type="PANTHER" id="PTHR33866:SF2">
    <property type="entry name" value="S-ADENOSYLMETHIONINE DECARBOXYLASE PROENZYME"/>
    <property type="match status" value="1"/>
</dbReference>
<evidence type="ECO:0000256" key="7">
    <source>
        <dbReference type="ARBA" id="ARBA00023115"/>
    </source>
</evidence>
<evidence type="ECO:0000256" key="4">
    <source>
        <dbReference type="ARBA" id="ARBA00022793"/>
    </source>
</evidence>
<keyword evidence="10 15" id="KW-0704">Schiff base</keyword>
<dbReference type="EC" id="4.1.1.50" evidence="15"/>
<evidence type="ECO:0000256" key="5">
    <source>
        <dbReference type="ARBA" id="ARBA00022813"/>
    </source>
</evidence>
<comment type="similarity">
    <text evidence="14 15">Belongs to the prokaryotic AdoMetDC family. Type 1 subfamily.</text>
</comment>
<keyword evidence="5 15" id="KW-0068">Autocatalytic cleavage</keyword>
<sequence length="132" mass="14901">MAISLGKHLIAEFFECNKDILDNVEKIEYHMKKATIETGATIVTSTFHRFLPHGVSGAVIVSESHLAIHTWPEYGYASIDLYTCGDHVDPWKAFEYLKEAFSSSRTQVSEHFRGLYSEIGIAENSPHKVEVK</sequence>
<reference evidence="16 17" key="1">
    <citation type="submission" date="2018-06" db="EMBL/GenBank/DDBJ databases">
        <title>Genome sequencing of Oceanotoga sp. sy52.</title>
        <authorList>
            <person name="Mori K."/>
        </authorList>
    </citation>
    <scope>NUCLEOTIDE SEQUENCE [LARGE SCALE GENOMIC DNA]</scope>
    <source>
        <strain evidence="17">sy52</strain>
    </source>
</reference>
<dbReference type="UniPathway" id="UPA00331">
    <property type="reaction ID" value="UER00451"/>
</dbReference>
<dbReference type="InterPro" id="IPR042284">
    <property type="entry name" value="AdoMetDC_N"/>
</dbReference>
<organism evidence="16 17">
    <name type="scientific">Tepiditoga spiralis</name>
    <dbReference type="NCBI Taxonomy" id="2108365"/>
    <lineage>
        <taxon>Bacteria</taxon>
        <taxon>Thermotogati</taxon>
        <taxon>Thermotogota</taxon>
        <taxon>Thermotogae</taxon>
        <taxon>Petrotogales</taxon>
        <taxon>Petrotogaceae</taxon>
        <taxon>Tepiditoga</taxon>
    </lineage>
</organism>
<keyword evidence="6 15" id="KW-0745">Spermidine biosynthesis</keyword>
<feature type="chain" id="PRO_5029058044" description="S-adenosylmethionine decarboxylase alpha chain" evidence="15">
    <location>
        <begin position="64"/>
        <end position="132"/>
    </location>
</feature>
<keyword evidence="17" id="KW-1185">Reference proteome</keyword>
<dbReference type="InterPro" id="IPR016067">
    <property type="entry name" value="S-AdoMet_deCO2ase_core"/>
</dbReference>
<evidence type="ECO:0000313" key="17">
    <source>
        <dbReference type="Proteomes" id="UP000516361"/>
    </source>
</evidence>
<dbReference type="Pfam" id="PF02675">
    <property type="entry name" value="AdoMet_dc"/>
    <property type="match status" value="1"/>
</dbReference>
<dbReference type="KEGG" id="ocy:OSSY52_20150"/>
<dbReference type="GO" id="GO:0008295">
    <property type="term" value="P:spermidine biosynthetic process"/>
    <property type="evidence" value="ECO:0007669"/>
    <property type="project" value="UniProtKB-UniRule"/>
</dbReference>
<comment type="function">
    <text evidence="13 15">Catalyzes the decarboxylation of S-adenosylmethionine to S-adenosylmethioninamine (dcAdoMet), the propylamine donor required for the synthesis of the polyamines spermine and spermidine from the diamine putrescine.</text>
</comment>
<dbReference type="Gene3D" id="3.30.360.110">
    <property type="entry name" value="S-adenosylmethionine decarboxylase domain"/>
    <property type="match status" value="1"/>
</dbReference>
<dbReference type="Gene3D" id="3.30.160.750">
    <property type="match status" value="1"/>
</dbReference>
<comment type="subunit">
    <text evidence="2 15">Heterotetramer of two alpha and two beta chains arranged as a dimer of alpha/beta heterodimers.</text>
</comment>
<keyword evidence="7 15" id="KW-0620">Polyamine biosynthesis</keyword>
<evidence type="ECO:0000256" key="9">
    <source>
        <dbReference type="ARBA" id="ARBA00023239"/>
    </source>
</evidence>
<keyword evidence="9 15" id="KW-0456">Lyase</keyword>
<evidence type="ECO:0000256" key="14">
    <source>
        <dbReference type="ARBA" id="ARBA00061583"/>
    </source>
</evidence>
<keyword evidence="8 15" id="KW-0865">Zymogen</keyword>
<dbReference type="InterPro" id="IPR003826">
    <property type="entry name" value="AdoMetDC_fam_prok"/>
</dbReference>
<dbReference type="PANTHER" id="PTHR33866">
    <property type="entry name" value="S-ADENOSYLMETHIONINE DECARBOXYLASE PROENZYME"/>
    <property type="match status" value="1"/>
</dbReference>
<keyword evidence="3 15" id="KW-0949">S-adenosyl-L-methionine</keyword>
<evidence type="ECO:0000256" key="8">
    <source>
        <dbReference type="ARBA" id="ARBA00023145"/>
    </source>
</evidence>
<keyword evidence="4 15" id="KW-0210">Decarboxylase</keyword>
<dbReference type="InParanoid" id="A0A7G1G9H2"/>
<dbReference type="FunFam" id="3.30.360.110:FF:000001">
    <property type="entry name" value="S-adenosylmethionine decarboxylase proenzyme"/>
    <property type="match status" value="1"/>
</dbReference>
<comment type="pathway">
    <text evidence="1 15">Amine and polyamine biosynthesis; S-adenosylmethioninamine biosynthesis; S-adenosylmethioninamine from S-adenosyl-L-methionine: step 1/1.</text>
</comment>
<dbReference type="Proteomes" id="UP000516361">
    <property type="component" value="Chromosome"/>
</dbReference>
<dbReference type="InterPro" id="IPR042286">
    <property type="entry name" value="AdoMetDC_C"/>
</dbReference>
<feature type="active site" description="Proton acceptor; for processing activity" evidence="15">
    <location>
        <position position="69"/>
    </location>
</feature>
<evidence type="ECO:0000256" key="2">
    <source>
        <dbReference type="ARBA" id="ARBA00011601"/>
    </source>
</evidence>
<evidence type="ECO:0000256" key="3">
    <source>
        <dbReference type="ARBA" id="ARBA00022691"/>
    </source>
</evidence>
<dbReference type="EMBL" id="AP018712">
    <property type="protein sequence ID" value="BBE31874.1"/>
    <property type="molecule type" value="Genomic_DNA"/>
</dbReference>
<dbReference type="AlphaFoldDB" id="A0A7G1G9H2"/>
<dbReference type="NCBIfam" id="TIGR03330">
    <property type="entry name" value="SAM_DCase_Bsu"/>
    <property type="match status" value="1"/>
</dbReference>
<dbReference type="RefSeq" id="WP_190614703.1">
    <property type="nucleotide sequence ID" value="NZ_AP018712.1"/>
</dbReference>
<accession>A0A7G1G9H2</accession>
<gene>
    <name evidence="15 16" type="primary">speH</name>
    <name evidence="16" type="ORF">OSSY52_20150</name>
</gene>
<dbReference type="HAMAP" id="MF_00464">
    <property type="entry name" value="AdoMetDC_1"/>
    <property type="match status" value="1"/>
</dbReference>
<dbReference type="InterPro" id="IPR017716">
    <property type="entry name" value="S-AdoMet_deCOase_pro-enz"/>
</dbReference>
<feature type="chain" id="PRO_5029058045" description="S-adenosylmethionine decarboxylase beta chain" evidence="15">
    <location>
        <begin position="1"/>
        <end position="63"/>
    </location>
</feature>
<feature type="site" description="Cleavage (non-hydrolytic); by autolysis" evidence="15">
    <location>
        <begin position="63"/>
        <end position="64"/>
    </location>
</feature>
<evidence type="ECO:0000256" key="11">
    <source>
        <dbReference type="ARBA" id="ARBA00023317"/>
    </source>
</evidence>
<keyword evidence="11 15" id="KW-0670">Pyruvate</keyword>
<feature type="modified residue" description="Pyruvic acid (Ser); by autocatalysis" evidence="15">
    <location>
        <position position="64"/>
    </location>
</feature>
<evidence type="ECO:0000313" key="16">
    <source>
        <dbReference type="EMBL" id="BBE31874.1"/>
    </source>
</evidence>
<protein>
    <recommendedName>
        <fullName evidence="15">S-adenosylmethionine decarboxylase proenzyme</fullName>
        <shortName evidence="15">AdoMetDC</shortName>
        <shortName evidence="15">SAMDC</shortName>
        <ecNumber evidence="15">4.1.1.50</ecNumber>
    </recommendedName>
    <component>
        <recommendedName>
            <fullName evidence="15">S-adenosylmethionine decarboxylase beta chain</fullName>
        </recommendedName>
    </component>
    <component>
        <recommendedName>
            <fullName evidence="15">S-adenosylmethionine decarboxylase alpha chain</fullName>
        </recommendedName>
    </component>
</protein>
<dbReference type="FunCoup" id="A0A7G1G9H2">
    <property type="interactions" value="28"/>
</dbReference>
<comment type="catalytic activity">
    <reaction evidence="12 15">
        <text>S-adenosyl-L-methionine + H(+) = S-adenosyl 3-(methylsulfanyl)propylamine + CO2</text>
        <dbReference type="Rhea" id="RHEA:15981"/>
        <dbReference type="ChEBI" id="CHEBI:15378"/>
        <dbReference type="ChEBI" id="CHEBI:16526"/>
        <dbReference type="ChEBI" id="CHEBI:57443"/>
        <dbReference type="ChEBI" id="CHEBI:59789"/>
        <dbReference type="EC" id="4.1.1.50"/>
    </reaction>
</comment>
<comment type="cofactor">
    <cofactor evidence="15">
        <name>pyruvate</name>
        <dbReference type="ChEBI" id="CHEBI:15361"/>
    </cofactor>
    <text evidence="15">Binds 1 pyruvoyl group covalently per subunit.</text>
</comment>
<feature type="active site" description="Proton donor; for catalytic activity" evidence="15">
    <location>
        <position position="84"/>
    </location>
</feature>
<dbReference type="GO" id="GO:0005829">
    <property type="term" value="C:cytosol"/>
    <property type="evidence" value="ECO:0007669"/>
    <property type="project" value="TreeGrafter"/>
</dbReference>